<dbReference type="Gene3D" id="3.30.530.20">
    <property type="match status" value="1"/>
</dbReference>
<comment type="caution">
    <text evidence="3">The sequence shown here is derived from an EMBL/GenBank/DDBJ whole genome shotgun (WGS) entry which is preliminary data.</text>
</comment>
<dbReference type="EMBL" id="BLAF01000024">
    <property type="protein sequence ID" value="GES21624.1"/>
    <property type="molecule type" value="Genomic_DNA"/>
</dbReference>
<dbReference type="CDD" id="cd00090">
    <property type="entry name" value="HTH_ARSR"/>
    <property type="match status" value="1"/>
</dbReference>
<evidence type="ECO:0000256" key="1">
    <source>
        <dbReference type="ARBA" id="ARBA00006817"/>
    </source>
</evidence>
<dbReference type="Gene3D" id="1.10.10.10">
    <property type="entry name" value="Winged helix-like DNA-binding domain superfamily/Winged helix DNA-binding domain"/>
    <property type="match status" value="1"/>
</dbReference>
<dbReference type="GO" id="GO:0003700">
    <property type="term" value="F:DNA-binding transcription factor activity"/>
    <property type="evidence" value="ECO:0007669"/>
    <property type="project" value="InterPro"/>
</dbReference>
<reference evidence="3 4" key="1">
    <citation type="submission" date="2019-10" db="EMBL/GenBank/DDBJ databases">
        <title>Whole genome shotgun sequence of Acrocarpospora pleiomorpha NBRC 16267.</title>
        <authorList>
            <person name="Ichikawa N."/>
            <person name="Kimura A."/>
            <person name="Kitahashi Y."/>
            <person name="Komaki H."/>
            <person name="Oguchi A."/>
        </authorList>
    </citation>
    <scope>NUCLEOTIDE SEQUENCE [LARGE SCALE GENOMIC DNA]</scope>
    <source>
        <strain evidence="3 4">NBRC 16267</strain>
    </source>
</reference>
<dbReference type="PANTHER" id="PTHR38600:SF1">
    <property type="entry name" value="TRANSCRIPTIONAL REGULATORY PROTEIN"/>
    <property type="match status" value="1"/>
</dbReference>
<protein>
    <submittedName>
        <fullName evidence="3">Putative transcriptional regulator, ArsR family protein</fullName>
    </submittedName>
</protein>
<dbReference type="InterPro" id="IPR023393">
    <property type="entry name" value="START-like_dom_sf"/>
</dbReference>
<dbReference type="SMART" id="SM00418">
    <property type="entry name" value="HTH_ARSR"/>
    <property type="match status" value="1"/>
</dbReference>
<dbReference type="Pfam" id="PF08327">
    <property type="entry name" value="AHSA1"/>
    <property type="match status" value="1"/>
</dbReference>
<dbReference type="Pfam" id="PF12840">
    <property type="entry name" value="HTH_20"/>
    <property type="match status" value="1"/>
</dbReference>
<evidence type="ECO:0000313" key="4">
    <source>
        <dbReference type="Proteomes" id="UP000377595"/>
    </source>
</evidence>
<evidence type="ECO:0000259" key="2">
    <source>
        <dbReference type="PROSITE" id="PS50987"/>
    </source>
</evidence>
<keyword evidence="4" id="KW-1185">Reference proteome</keyword>
<dbReference type="InterPro" id="IPR001845">
    <property type="entry name" value="HTH_ArsR_DNA-bd_dom"/>
</dbReference>
<dbReference type="SUPFAM" id="SSF46785">
    <property type="entry name" value="Winged helix' DNA-binding domain"/>
    <property type="match status" value="1"/>
</dbReference>
<comment type="similarity">
    <text evidence="1">Belongs to the AHA1 family.</text>
</comment>
<dbReference type="PROSITE" id="PS50987">
    <property type="entry name" value="HTH_ARSR_2"/>
    <property type="match status" value="1"/>
</dbReference>
<evidence type="ECO:0000313" key="3">
    <source>
        <dbReference type="EMBL" id="GES21624.1"/>
    </source>
</evidence>
<dbReference type="InterPro" id="IPR036390">
    <property type="entry name" value="WH_DNA-bd_sf"/>
</dbReference>
<dbReference type="Proteomes" id="UP000377595">
    <property type="component" value="Unassembled WGS sequence"/>
</dbReference>
<dbReference type="InterPro" id="IPR036388">
    <property type="entry name" value="WH-like_DNA-bd_sf"/>
</dbReference>
<dbReference type="PANTHER" id="PTHR38600">
    <property type="entry name" value="TRANSCRIPTIONAL REGULATORY PROTEIN"/>
    <property type="match status" value="1"/>
</dbReference>
<dbReference type="NCBIfam" id="NF033788">
    <property type="entry name" value="HTH_metalloreg"/>
    <property type="match status" value="1"/>
</dbReference>
<dbReference type="InterPro" id="IPR013538">
    <property type="entry name" value="ASHA1/2-like_C"/>
</dbReference>
<dbReference type="InterPro" id="IPR011991">
    <property type="entry name" value="ArsR-like_HTH"/>
</dbReference>
<feature type="domain" description="HTH arsR-type" evidence="2">
    <location>
        <begin position="1"/>
        <end position="95"/>
    </location>
</feature>
<sequence>MWAVVAEMDKVFKALADQTRRYLLDRLHERNGQTLGELCEHLDMARQSVTQHVALLEAANLISTVRRGREKLHYLNPVPLHEIQERWIDKFERPRLRTLSALKRRAEEHDMADKPTFVYVTYIQSTPEKVWHALTDADLTAEYWGHSNVSDWQVGSTWEHRRTDGSGIADVVGTVLETVPPKRLVMTFGDPSQVTFDIEPYGEIVRLTVTHENLANQADYDAISAGWPAVLANLKSLLETGHVLPQAPWEMHAELRAAQMAQNDPR</sequence>
<organism evidence="3 4">
    <name type="scientific">Acrocarpospora pleiomorpha</name>
    <dbReference type="NCBI Taxonomy" id="90975"/>
    <lineage>
        <taxon>Bacteria</taxon>
        <taxon>Bacillati</taxon>
        <taxon>Actinomycetota</taxon>
        <taxon>Actinomycetes</taxon>
        <taxon>Streptosporangiales</taxon>
        <taxon>Streptosporangiaceae</taxon>
        <taxon>Acrocarpospora</taxon>
    </lineage>
</organism>
<dbReference type="SUPFAM" id="SSF55961">
    <property type="entry name" value="Bet v1-like"/>
    <property type="match status" value="1"/>
</dbReference>
<name>A0A5M3XK36_9ACTN</name>
<dbReference type="AlphaFoldDB" id="A0A5M3XK36"/>
<accession>A0A5M3XK36</accession>
<gene>
    <name evidence="3" type="ORF">Aple_045200</name>
</gene>
<dbReference type="CDD" id="cd08893">
    <property type="entry name" value="SRPBCC_CalC_Aha1-like_GntR-HTH"/>
    <property type="match status" value="1"/>
</dbReference>
<proteinExistence type="inferred from homology"/>